<keyword evidence="5" id="KW-0479">Metal-binding</keyword>
<keyword evidence="8" id="KW-1185">Reference proteome</keyword>
<dbReference type="KEGG" id="psco:LY89DRAFT_727643"/>
<evidence type="ECO:0000256" key="1">
    <source>
        <dbReference type="ARBA" id="ARBA00004141"/>
    </source>
</evidence>
<dbReference type="InterPro" id="IPR004254">
    <property type="entry name" value="AdipoR/HlyIII-related"/>
</dbReference>
<dbReference type="EMBL" id="KQ947404">
    <property type="protein sequence ID" value="KUJ24624.1"/>
    <property type="molecule type" value="Genomic_DNA"/>
</dbReference>
<name>A0A194XX24_MOLSC</name>
<feature type="binding site" evidence="5">
    <location>
        <position position="276"/>
    </location>
    <ligand>
        <name>Zn(2+)</name>
        <dbReference type="ChEBI" id="CHEBI:29105"/>
    </ligand>
</feature>
<dbReference type="InParanoid" id="A0A194XX24"/>
<dbReference type="RefSeq" id="XP_018078979.1">
    <property type="nucleotide sequence ID" value="XM_018219178.1"/>
</dbReference>
<evidence type="ECO:0000256" key="6">
    <source>
        <dbReference type="SAM" id="Phobius"/>
    </source>
</evidence>
<sequence length="306" mass="34686">MKDTEELLLKGLSPDQPRHLHLHQIPVSFTKPSIWKLNKDVRGNKHILSGYRTISPSVADSLCTISQWHNETINIFTHLLGSVLFLLAPFYFYTYHYISSPNSQPIDILLFTTYSFGVSACFGFSTSYHLVRNHSAAYAKFFNELDHLGIILLMWTASLPSIYYGLICDPFLQALYWILMTALAAACTAATLSPNFAFPVWRTALYATLGMSSLVFVTHGVLLYGLEIQTQRMALKFMGWMAVLNFTGAAIYVIRFPERWHPYRFDFIGASHQIFHVLIVSAALVHFWGLLGSFEHIRGVENFCGA</sequence>
<evidence type="ECO:0000256" key="3">
    <source>
        <dbReference type="ARBA" id="ARBA00022989"/>
    </source>
</evidence>
<keyword evidence="2 6" id="KW-0812">Transmembrane</keyword>
<feature type="transmembrane region" description="Helical" evidence="6">
    <location>
        <begin position="174"/>
        <end position="192"/>
    </location>
</feature>
<dbReference type="GO" id="GO:0006882">
    <property type="term" value="P:intracellular zinc ion homeostasis"/>
    <property type="evidence" value="ECO:0007669"/>
    <property type="project" value="TreeGrafter"/>
</dbReference>
<evidence type="ECO:0000313" key="7">
    <source>
        <dbReference type="EMBL" id="KUJ24624.1"/>
    </source>
</evidence>
<feature type="transmembrane region" description="Helical" evidence="6">
    <location>
        <begin position="204"/>
        <end position="225"/>
    </location>
</feature>
<keyword evidence="4 6" id="KW-0472">Membrane</keyword>
<dbReference type="AlphaFoldDB" id="A0A194XX24"/>
<dbReference type="GO" id="GO:0038023">
    <property type="term" value="F:signaling receptor activity"/>
    <property type="evidence" value="ECO:0007669"/>
    <property type="project" value="TreeGrafter"/>
</dbReference>
<reference evidence="7 8" key="1">
    <citation type="submission" date="2015-10" db="EMBL/GenBank/DDBJ databases">
        <title>Full genome of DAOMC 229536 Phialocephala scopiformis, a fungal endophyte of spruce producing the potent anti-insectan compound rugulosin.</title>
        <authorList>
            <consortium name="DOE Joint Genome Institute"/>
            <person name="Walker A.K."/>
            <person name="Frasz S.L."/>
            <person name="Seifert K.A."/>
            <person name="Miller J.D."/>
            <person name="Mondo S.J."/>
            <person name="Labutti K."/>
            <person name="Lipzen A."/>
            <person name="Dockter R."/>
            <person name="Kennedy M."/>
            <person name="Grigoriev I.V."/>
            <person name="Spatafora J.W."/>
        </authorList>
    </citation>
    <scope>NUCLEOTIDE SEQUENCE [LARGE SCALE GENOMIC DNA]</scope>
    <source>
        <strain evidence="7 8">CBS 120377</strain>
    </source>
</reference>
<evidence type="ECO:0000256" key="5">
    <source>
        <dbReference type="PIRSR" id="PIRSR604254-1"/>
    </source>
</evidence>
<evidence type="ECO:0000256" key="2">
    <source>
        <dbReference type="ARBA" id="ARBA00022692"/>
    </source>
</evidence>
<feature type="transmembrane region" description="Helical" evidence="6">
    <location>
        <begin position="148"/>
        <end position="167"/>
    </location>
</feature>
<protein>
    <submittedName>
        <fullName evidence="7">Putative hemolysin-III channel protein Izh2</fullName>
    </submittedName>
</protein>
<feature type="binding site" evidence="5">
    <location>
        <position position="272"/>
    </location>
    <ligand>
        <name>Zn(2+)</name>
        <dbReference type="ChEBI" id="CHEBI:29105"/>
    </ligand>
</feature>
<dbReference type="PANTHER" id="PTHR20855:SF130">
    <property type="entry name" value="HAEMOLYSIN-III FAMILY PROTEIN"/>
    <property type="match status" value="1"/>
</dbReference>
<keyword evidence="5" id="KW-0862">Zinc</keyword>
<accession>A0A194XX24</accession>
<feature type="transmembrane region" description="Helical" evidence="6">
    <location>
        <begin position="274"/>
        <end position="291"/>
    </location>
</feature>
<evidence type="ECO:0000313" key="8">
    <source>
        <dbReference type="Proteomes" id="UP000070700"/>
    </source>
</evidence>
<dbReference type="PANTHER" id="PTHR20855">
    <property type="entry name" value="ADIPOR/PROGESTIN RECEPTOR-RELATED"/>
    <property type="match status" value="1"/>
</dbReference>
<organism evidence="7 8">
    <name type="scientific">Mollisia scopiformis</name>
    <name type="common">Conifer needle endophyte fungus</name>
    <name type="synonym">Phialocephala scopiformis</name>
    <dbReference type="NCBI Taxonomy" id="149040"/>
    <lineage>
        <taxon>Eukaryota</taxon>
        <taxon>Fungi</taxon>
        <taxon>Dikarya</taxon>
        <taxon>Ascomycota</taxon>
        <taxon>Pezizomycotina</taxon>
        <taxon>Leotiomycetes</taxon>
        <taxon>Helotiales</taxon>
        <taxon>Mollisiaceae</taxon>
        <taxon>Mollisia</taxon>
    </lineage>
</organism>
<dbReference type="GeneID" id="28828904"/>
<comment type="subcellular location">
    <subcellularLocation>
        <location evidence="1">Membrane</location>
        <topology evidence="1">Multi-pass membrane protein</topology>
    </subcellularLocation>
</comment>
<dbReference type="GO" id="GO:0046872">
    <property type="term" value="F:metal ion binding"/>
    <property type="evidence" value="ECO:0007669"/>
    <property type="project" value="UniProtKB-KW"/>
</dbReference>
<dbReference type="Pfam" id="PF03006">
    <property type="entry name" value="HlyIII"/>
    <property type="match status" value="1"/>
</dbReference>
<feature type="transmembrane region" description="Helical" evidence="6">
    <location>
        <begin position="106"/>
        <end position="128"/>
    </location>
</feature>
<feature type="transmembrane region" description="Helical" evidence="6">
    <location>
        <begin position="237"/>
        <end position="254"/>
    </location>
</feature>
<gene>
    <name evidence="7" type="ORF">LY89DRAFT_727643</name>
</gene>
<dbReference type="OrthoDB" id="529367at2759"/>
<dbReference type="Proteomes" id="UP000070700">
    <property type="component" value="Unassembled WGS sequence"/>
</dbReference>
<evidence type="ECO:0000256" key="4">
    <source>
        <dbReference type="ARBA" id="ARBA00023136"/>
    </source>
</evidence>
<dbReference type="GO" id="GO:0016020">
    <property type="term" value="C:membrane"/>
    <property type="evidence" value="ECO:0007669"/>
    <property type="project" value="UniProtKB-SubCell"/>
</dbReference>
<proteinExistence type="predicted"/>
<keyword evidence="3 6" id="KW-1133">Transmembrane helix</keyword>
<feature type="transmembrane region" description="Helical" evidence="6">
    <location>
        <begin position="75"/>
        <end position="94"/>
    </location>
</feature>
<feature type="binding site" evidence="5">
    <location>
        <position position="129"/>
    </location>
    <ligand>
        <name>Zn(2+)</name>
        <dbReference type="ChEBI" id="CHEBI:29105"/>
    </ligand>
</feature>